<dbReference type="GO" id="GO:0007165">
    <property type="term" value="P:signal transduction"/>
    <property type="evidence" value="ECO:0007669"/>
    <property type="project" value="UniProtKB-KW"/>
</dbReference>
<name>A0A9N9RQY6_9DIPT</name>
<dbReference type="PANTHER" id="PTHR21137:SF43">
    <property type="entry name" value="ODORANT RECEPTOR 47A-RELATED"/>
    <property type="match status" value="1"/>
</dbReference>
<dbReference type="InterPro" id="IPR004117">
    <property type="entry name" value="7tm6_olfct_rcpt"/>
</dbReference>
<evidence type="ECO:0000313" key="12">
    <source>
        <dbReference type="EMBL" id="CAG9801626.1"/>
    </source>
</evidence>
<evidence type="ECO:0000256" key="6">
    <source>
        <dbReference type="ARBA" id="ARBA00022989"/>
    </source>
</evidence>
<evidence type="ECO:0000256" key="9">
    <source>
        <dbReference type="ARBA" id="ARBA00023224"/>
    </source>
</evidence>
<feature type="transmembrane region" description="Helical" evidence="10">
    <location>
        <begin position="89"/>
        <end position="115"/>
    </location>
</feature>
<comment type="cofactor">
    <cofactor evidence="1">
        <name>Zn(2+)</name>
        <dbReference type="ChEBI" id="CHEBI:29105"/>
    </cofactor>
</comment>
<feature type="transmembrane region" description="Helical" evidence="10">
    <location>
        <begin position="59"/>
        <end position="77"/>
    </location>
</feature>
<comment type="subcellular location">
    <subcellularLocation>
        <location evidence="2">Membrane</location>
        <topology evidence="2">Multi-pass membrane protein</topology>
    </subcellularLocation>
</comment>
<feature type="transmembrane region" description="Helical" evidence="10">
    <location>
        <begin position="153"/>
        <end position="178"/>
    </location>
</feature>
<gene>
    <name evidence="12" type="ORF">CHIRRI_LOCUS4549</name>
</gene>
<keyword evidence="4 10" id="KW-0812">Transmembrane</keyword>
<reference evidence="12" key="2">
    <citation type="submission" date="2022-10" db="EMBL/GenBank/DDBJ databases">
        <authorList>
            <consortium name="ENA_rothamsted_submissions"/>
            <consortium name="culmorum"/>
            <person name="King R."/>
        </authorList>
    </citation>
    <scope>NUCLEOTIDE SEQUENCE</scope>
</reference>
<dbReference type="GO" id="GO:0004984">
    <property type="term" value="F:olfactory receptor activity"/>
    <property type="evidence" value="ECO:0007669"/>
    <property type="project" value="InterPro"/>
</dbReference>
<evidence type="ECO:0000256" key="10">
    <source>
        <dbReference type="SAM" id="Phobius"/>
    </source>
</evidence>
<dbReference type="InterPro" id="IPR024079">
    <property type="entry name" value="MetalloPept_cat_dom_sf"/>
</dbReference>
<dbReference type="GO" id="GO:0005549">
    <property type="term" value="F:odorant binding"/>
    <property type="evidence" value="ECO:0007669"/>
    <property type="project" value="InterPro"/>
</dbReference>
<dbReference type="EMBL" id="OU895877">
    <property type="protein sequence ID" value="CAG9801626.1"/>
    <property type="molecule type" value="Genomic_DNA"/>
</dbReference>
<dbReference type="GO" id="GO:0005886">
    <property type="term" value="C:plasma membrane"/>
    <property type="evidence" value="ECO:0007669"/>
    <property type="project" value="TreeGrafter"/>
</dbReference>
<proteinExistence type="predicted"/>
<dbReference type="Pfam" id="PF02949">
    <property type="entry name" value="7tm_6"/>
    <property type="match status" value="1"/>
</dbReference>
<keyword evidence="9" id="KW-0807">Transducer</keyword>
<keyword evidence="6 10" id="KW-1133">Transmembrane helix</keyword>
<dbReference type="GO" id="GO:0004222">
    <property type="term" value="F:metalloendopeptidase activity"/>
    <property type="evidence" value="ECO:0007669"/>
    <property type="project" value="InterPro"/>
</dbReference>
<keyword evidence="7 10" id="KW-0472">Membrane</keyword>
<keyword evidence="8" id="KW-0675">Receptor</keyword>
<keyword evidence="13" id="KW-1185">Reference proteome</keyword>
<dbReference type="AlphaFoldDB" id="A0A9N9RQY6"/>
<feature type="domain" description="Peptidase M12A" evidence="11">
    <location>
        <begin position="266"/>
        <end position="312"/>
    </location>
</feature>
<dbReference type="GO" id="GO:0006508">
    <property type="term" value="P:proteolysis"/>
    <property type="evidence" value="ECO:0007669"/>
    <property type="project" value="InterPro"/>
</dbReference>
<evidence type="ECO:0000256" key="2">
    <source>
        <dbReference type="ARBA" id="ARBA00004141"/>
    </source>
</evidence>
<evidence type="ECO:0000256" key="5">
    <source>
        <dbReference type="ARBA" id="ARBA00022725"/>
    </source>
</evidence>
<accession>A0A9N9RQY6</accession>
<evidence type="ECO:0000256" key="1">
    <source>
        <dbReference type="ARBA" id="ARBA00001947"/>
    </source>
</evidence>
<evidence type="ECO:0000313" key="13">
    <source>
        <dbReference type="Proteomes" id="UP001153620"/>
    </source>
</evidence>
<dbReference type="Pfam" id="PF01400">
    <property type="entry name" value="Astacin"/>
    <property type="match status" value="1"/>
</dbReference>
<reference evidence="12" key="1">
    <citation type="submission" date="2022-01" db="EMBL/GenBank/DDBJ databases">
        <authorList>
            <person name="King R."/>
        </authorList>
    </citation>
    <scope>NUCLEOTIDE SEQUENCE</scope>
</reference>
<dbReference type="PANTHER" id="PTHR21137">
    <property type="entry name" value="ODORANT RECEPTOR"/>
    <property type="match status" value="1"/>
</dbReference>
<evidence type="ECO:0000256" key="8">
    <source>
        <dbReference type="ARBA" id="ARBA00023170"/>
    </source>
</evidence>
<keyword evidence="5" id="KW-0552">Olfaction</keyword>
<dbReference type="InterPro" id="IPR001506">
    <property type="entry name" value="Peptidase_M12A"/>
</dbReference>
<evidence type="ECO:0000256" key="7">
    <source>
        <dbReference type="ARBA" id="ARBA00023136"/>
    </source>
</evidence>
<evidence type="ECO:0000256" key="4">
    <source>
        <dbReference type="ARBA" id="ARBA00022692"/>
    </source>
</evidence>
<sequence length="314" mass="35945">MDEINKLNEEYIELPNAKKLLSKAQNISNRISLPLGYGCLFTAIVYIMKPFLNDIISNYFFGIEYSFELPFMAAYFYDPAKSPGYELTYFIQICETVFLGIFVAAMGSTFSCYCLHISAHFEILKGAINEMKLEDFVRYHLQIISITKRLNSLYVPIIFTEYFVIGTLTIVTGLQVIVVDDFGLILRSIFHACTGLVDVAIYSYGSQKILDSSLSVCDEAYVINKNYVFILMIAQKRLRFTTGFFEASLDTYSIMLKLNCLKKYNKPEMAYNFEKYNSDVISQYEVGYDYGSVMNFPKTALTSNDQDTIISLEM</sequence>
<organism evidence="12 13">
    <name type="scientific">Chironomus riparius</name>
    <dbReference type="NCBI Taxonomy" id="315576"/>
    <lineage>
        <taxon>Eukaryota</taxon>
        <taxon>Metazoa</taxon>
        <taxon>Ecdysozoa</taxon>
        <taxon>Arthropoda</taxon>
        <taxon>Hexapoda</taxon>
        <taxon>Insecta</taxon>
        <taxon>Pterygota</taxon>
        <taxon>Neoptera</taxon>
        <taxon>Endopterygota</taxon>
        <taxon>Diptera</taxon>
        <taxon>Nematocera</taxon>
        <taxon>Chironomoidea</taxon>
        <taxon>Chironomidae</taxon>
        <taxon>Chironominae</taxon>
        <taxon>Chironomus</taxon>
    </lineage>
</organism>
<feature type="transmembrane region" description="Helical" evidence="10">
    <location>
        <begin position="31"/>
        <end position="47"/>
    </location>
</feature>
<protein>
    <recommendedName>
        <fullName evidence="11">Peptidase M12A domain-containing protein</fullName>
    </recommendedName>
</protein>
<dbReference type="Proteomes" id="UP001153620">
    <property type="component" value="Chromosome 1"/>
</dbReference>
<evidence type="ECO:0000256" key="3">
    <source>
        <dbReference type="ARBA" id="ARBA00022606"/>
    </source>
</evidence>
<keyword evidence="3" id="KW-0716">Sensory transduction</keyword>
<dbReference type="Gene3D" id="3.40.390.10">
    <property type="entry name" value="Collagenase (Catalytic Domain)"/>
    <property type="match status" value="1"/>
</dbReference>
<evidence type="ECO:0000259" key="11">
    <source>
        <dbReference type="Pfam" id="PF01400"/>
    </source>
</evidence>
<dbReference type="OrthoDB" id="6617147at2759"/>